<evidence type="ECO:0000313" key="2">
    <source>
        <dbReference type="Proteomes" id="UP000254118"/>
    </source>
</evidence>
<reference evidence="1 2" key="1">
    <citation type="submission" date="2018-06" db="EMBL/GenBank/DDBJ databases">
        <authorList>
            <consortium name="Pathogen Informatics"/>
            <person name="Doyle S."/>
        </authorList>
    </citation>
    <scope>NUCLEOTIDE SEQUENCE [LARGE SCALE GENOMIC DNA]</scope>
    <source>
        <strain evidence="1 2">NCTC7915</strain>
    </source>
</reference>
<proteinExistence type="predicted"/>
<protein>
    <submittedName>
        <fullName evidence="1">Uncharacterized protein</fullName>
    </submittedName>
</protein>
<organism evidence="1 2">
    <name type="scientific">Dermatophilus congolensis</name>
    <dbReference type="NCBI Taxonomy" id="1863"/>
    <lineage>
        <taxon>Bacteria</taxon>
        <taxon>Bacillati</taxon>
        <taxon>Actinomycetota</taxon>
        <taxon>Actinomycetes</taxon>
        <taxon>Micrococcales</taxon>
        <taxon>Dermatophilaceae</taxon>
        <taxon>Dermatophilus</taxon>
    </lineage>
</organism>
<sequence length="58" mass="6970">MKRLDPLWPVIVAVDDICGLSQGWGCFGELLDLTDRRVCVWYWMQIDMCFYVGIYRWH</sequence>
<name>A0AA46BQ86_9MICO</name>
<dbReference type="Proteomes" id="UP000254118">
    <property type="component" value="Unassembled WGS sequence"/>
</dbReference>
<accession>A0AA46BQ86</accession>
<evidence type="ECO:0000313" key="1">
    <source>
        <dbReference type="EMBL" id="STD15290.1"/>
    </source>
</evidence>
<dbReference type="AlphaFoldDB" id="A0AA46BQ86"/>
<dbReference type="EMBL" id="UFYA01000001">
    <property type="protein sequence ID" value="STD15290.1"/>
    <property type="molecule type" value="Genomic_DNA"/>
</dbReference>
<gene>
    <name evidence="1" type="ORF">NCTC7915_02287</name>
</gene>
<comment type="caution">
    <text evidence="1">The sequence shown here is derived from an EMBL/GenBank/DDBJ whole genome shotgun (WGS) entry which is preliminary data.</text>
</comment>